<dbReference type="InterPro" id="IPR007197">
    <property type="entry name" value="rSAM"/>
</dbReference>
<dbReference type="PANTHER" id="PTHR30352">
    <property type="entry name" value="PYRUVATE FORMATE-LYASE-ACTIVATING ENZYME"/>
    <property type="match status" value="1"/>
</dbReference>
<dbReference type="Proteomes" id="UP000001683">
    <property type="component" value="Chromosome"/>
</dbReference>
<dbReference type="Gene3D" id="3.80.30.10">
    <property type="entry name" value="pyruvate-formate lyase- activating enzyme"/>
    <property type="match status" value="1"/>
</dbReference>
<keyword evidence="7" id="KW-0408">Iron</keyword>
<dbReference type="STRING" id="457570.Nther_2477"/>
<dbReference type="EMBL" id="CP001034">
    <property type="protein sequence ID" value="ACB86040.1"/>
    <property type="molecule type" value="Genomic_DNA"/>
</dbReference>
<dbReference type="NCBIfam" id="TIGR02494">
    <property type="entry name" value="PFLE_PFLC"/>
    <property type="match status" value="1"/>
</dbReference>
<dbReference type="SUPFAM" id="SSF54862">
    <property type="entry name" value="4Fe-4S ferredoxins"/>
    <property type="match status" value="1"/>
</dbReference>
<protein>
    <submittedName>
        <fullName evidence="12">Glycyl-radical enzyme activating protein family</fullName>
        <ecNumber evidence="12">1.97.1.4</ecNumber>
    </submittedName>
</protein>
<feature type="domain" description="4Fe-4S ferredoxin-type" evidence="10">
    <location>
        <begin position="84"/>
        <end position="113"/>
    </location>
</feature>
<dbReference type="InterPro" id="IPR034457">
    <property type="entry name" value="Organic_radical-activating"/>
</dbReference>
<dbReference type="SFLD" id="SFLDS00029">
    <property type="entry name" value="Radical_SAM"/>
    <property type="match status" value="1"/>
</dbReference>
<dbReference type="KEGG" id="nth:Nther_2477"/>
<dbReference type="HOGENOM" id="CLU_058969_0_0_9"/>
<evidence type="ECO:0000256" key="9">
    <source>
        <dbReference type="ARBA" id="ARBA00047365"/>
    </source>
</evidence>
<dbReference type="InterPro" id="IPR040074">
    <property type="entry name" value="BssD/PflA/YjjW"/>
</dbReference>
<dbReference type="EC" id="1.97.1.4" evidence="12"/>
<reference evidence="12 13" key="1">
    <citation type="submission" date="2008-04" db="EMBL/GenBank/DDBJ databases">
        <title>Complete sequence of chromosome of Natranaerobius thermophilus JW/NM-WN-LF.</title>
        <authorList>
            <consortium name="US DOE Joint Genome Institute"/>
            <person name="Copeland A."/>
            <person name="Lucas S."/>
            <person name="Lapidus A."/>
            <person name="Glavina del Rio T."/>
            <person name="Dalin E."/>
            <person name="Tice H."/>
            <person name="Bruce D."/>
            <person name="Goodwin L."/>
            <person name="Pitluck S."/>
            <person name="Chertkov O."/>
            <person name="Brettin T."/>
            <person name="Detter J.C."/>
            <person name="Han C."/>
            <person name="Kuske C.R."/>
            <person name="Schmutz J."/>
            <person name="Larimer F."/>
            <person name="Land M."/>
            <person name="Hauser L."/>
            <person name="Kyrpides N."/>
            <person name="Lykidis A."/>
            <person name="Mesbah N.M."/>
            <person name="Wiegel J."/>
        </authorList>
    </citation>
    <scope>NUCLEOTIDE SEQUENCE [LARGE SCALE GENOMIC DNA]</scope>
    <source>
        <strain evidence="13">ATCC BAA-1301 / DSM 18059 / JW/NM-WN-LF</strain>
    </source>
</reference>
<comment type="similarity">
    <text evidence="2">Belongs to the organic radical-activating enzymes family.</text>
</comment>
<name>B2A1A2_NATTJ</name>
<dbReference type="SUPFAM" id="SSF102114">
    <property type="entry name" value="Radical SAM enzymes"/>
    <property type="match status" value="1"/>
</dbReference>
<dbReference type="GO" id="GO:0051539">
    <property type="term" value="F:4 iron, 4 sulfur cluster binding"/>
    <property type="evidence" value="ECO:0007669"/>
    <property type="project" value="UniProtKB-KW"/>
</dbReference>
<dbReference type="SFLD" id="SFLDG01066">
    <property type="entry name" value="organic_radical-activating_enz"/>
    <property type="match status" value="1"/>
</dbReference>
<dbReference type="InterPro" id="IPR058240">
    <property type="entry name" value="rSAM_sf"/>
</dbReference>
<dbReference type="RefSeq" id="WP_012448884.1">
    <property type="nucleotide sequence ID" value="NC_010718.1"/>
</dbReference>
<dbReference type="Gene3D" id="3.30.70.3270">
    <property type="match status" value="1"/>
</dbReference>
<sequence length="310" mass="35344">MNNEAKETKKFKGNIFNIQRFSIHDGPGIRTTVFIKGCPLRCEWCHNPEGLAFESQLLIHHNSCMDCGLCQEICPENAIFTEQNSTQINQEKCKKCSICQESCPVNAIEMIGEQMTANKVIEEVEKDKVFFEESKGGVTFSGGEPLMQVDFLYETLCRLKEKGIHTTVDTSGYVPWEVFERIYELVDLFLYDIKVLDDEKHKNLTGVSNERIVNNLATLNQIHTNINVRIPIIPTINNTREELTKIGNFLSTLKINQVDLIPFHEYGFDKYSKLGLEKSDLLITASQKGSDLLETHKLLKQFGLTVEMEV</sequence>
<reference evidence="12 13" key="2">
    <citation type="journal article" date="2011" name="J. Bacteriol.">
        <title>Complete genome sequence of the anaerobic, halophilic alkalithermophile Natranaerobius thermophilus JW/NM-WN-LF.</title>
        <authorList>
            <person name="Zhao B."/>
            <person name="Mesbah N.M."/>
            <person name="Dalin E."/>
            <person name="Goodwin L."/>
            <person name="Nolan M."/>
            <person name="Pitluck S."/>
            <person name="Chertkov O."/>
            <person name="Brettin T.S."/>
            <person name="Han J."/>
            <person name="Larimer F.W."/>
            <person name="Land M.L."/>
            <person name="Hauser L."/>
            <person name="Kyrpides N."/>
            <person name="Wiegel J."/>
        </authorList>
    </citation>
    <scope>NUCLEOTIDE SEQUENCE [LARGE SCALE GENOMIC DNA]</scope>
    <source>
        <strain evidence="13">ATCC BAA-1301 / DSM 18059 / JW/NM-WN-LF</strain>
    </source>
</reference>
<dbReference type="InParanoid" id="B2A1A2"/>
<dbReference type="eggNOG" id="COG1180">
    <property type="taxonomic scope" value="Bacteria"/>
</dbReference>
<accession>B2A1A2</accession>
<keyword evidence="3" id="KW-0004">4Fe-4S</keyword>
<feature type="domain" description="Radical SAM core" evidence="11">
    <location>
        <begin position="24"/>
        <end position="305"/>
    </location>
</feature>
<dbReference type="InterPro" id="IPR012839">
    <property type="entry name" value="Organic_radical_activase"/>
</dbReference>
<evidence type="ECO:0000256" key="3">
    <source>
        <dbReference type="ARBA" id="ARBA00022485"/>
    </source>
</evidence>
<dbReference type="OrthoDB" id="9782387at2"/>
<comment type="cofactor">
    <cofactor evidence="1">
        <name>[4Fe-4S] cluster</name>
        <dbReference type="ChEBI" id="CHEBI:49883"/>
    </cofactor>
</comment>
<dbReference type="PANTHER" id="PTHR30352:SF4">
    <property type="entry name" value="PYRUVATE FORMATE-LYASE 2-ACTIVATING ENZYME"/>
    <property type="match status" value="1"/>
</dbReference>
<evidence type="ECO:0000256" key="1">
    <source>
        <dbReference type="ARBA" id="ARBA00001966"/>
    </source>
</evidence>
<comment type="catalytic activity">
    <reaction evidence="9">
        <text>glycyl-[protein] + reduced [flavodoxin] + S-adenosyl-L-methionine = glycin-2-yl radical-[protein] + semiquinone [flavodoxin] + 5'-deoxyadenosine + L-methionine + H(+)</text>
        <dbReference type="Rhea" id="RHEA:61976"/>
        <dbReference type="Rhea" id="RHEA-COMP:10622"/>
        <dbReference type="Rhea" id="RHEA-COMP:14480"/>
        <dbReference type="Rhea" id="RHEA-COMP:15993"/>
        <dbReference type="Rhea" id="RHEA-COMP:15994"/>
        <dbReference type="ChEBI" id="CHEBI:15378"/>
        <dbReference type="ChEBI" id="CHEBI:17319"/>
        <dbReference type="ChEBI" id="CHEBI:29947"/>
        <dbReference type="ChEBI" id="CHEBI:32722"/>
        <dbReference type="ChEBI" id="CHEBI:57618"/>
        <dbReference type="ChEBI" id="CHEBI:57844"/>
        <dbReference type="ChEBI" id="CHEBI:59789"/>
        <dbReference type="ChEBI" id="CHEBI:140311"/>
    </reaction>
</comment>
<evidence type="ECO:0000313" key="13">
    <source>
        <dbReference type="Proteomes" id="UP000001683"/>
    </source>
</evidence>
<evidence type="ECO:0000256" key="5">
    <source>
        <dbReference type="ARBA" id="ARBA00022723"/>
    </source>
</evidence>
<proteinExistence type="inferred from homology"/>
<organism evidence="12 13">
    <name type="scientific">Natranaerobius thermophilus (strain ATCC BAA-1301 / DSM 18059 / JW/NM-WN-LF)</name>
    <dbReference type="NCBI Taxonomy" id="457570"/>
    <lineage>
        <taxon>Bacteria</taxon>
        <taxon>Bacillati</taxon>
        <taxon>Bacillota</taxon>
        <taxon>Clostridia</taxon>
        <taxon>Natranaerobiales</taxon>
        <taxon>Natranaerobiaceae</taxon>
        <taxon>Natranaerobius</taxon>
    </lineage>
</organism>
<dbReference type="InterPro" id="IPR017896">
    <property type="entry name" value="4Fe4S_Fe-S-bd"/>
</dbReference>
<keyword evidence="8" id="KW-0411">Iron-sulfur</keyword>
<dbReference type="Gene3D" id="3.30.70.20">
    <property type="match status" value="1"/>
</dbReference>
<dbReference type="PROSITE" id="PS51379">
    <property type="entry name" value="4FE4S_FER_2"/>
    <property type="match status" value="2"/>
</dbReference>
<gene>
    <name evidence="12" type="ordered locus">Nther_2477</name>
</gene>
<dbReference type="InterPro" id="IPR001989">
    <property type="entry name" value="Radical_activat_CS"/>
</dbReference>
<keyword evidence="6 12" id="KW-0560">Oxidoreductase</keyword>
<evidence type="ECO:0000256" key="6">
    <source>
        <dbReference type="ARBA" id="ARBA00023002"/>
    </source>
</evidence>
<evidence type="ECO:0000259" key="10">
    <source>
        <dbReference type="PROSITE" id="PS51379"/>
    </source>
</evidence>
<dbReference type="PROSITE" id="PS01087">
    <property type="entry name" value="RADICAL_ACTIVATING"/>
    <property type="match status" value="1"/>
</dbReference>
<dbReference type="SFLD" id="SFLDG01118">
    <property type="entry name" value="activating_enzymes__group_2"/>
    <property type="match status" value="1"/>
</dbReference>
<keyword evidence="13" id="KW-1185">Reference proteome</keyword>
<evidence type="ECO:0000256" key="8">
    <source>
        <dbReference type="ARBA" id="ARBA00023014"/>
    </source>
</evidence>
<evidence type="ECO:0000259" key="11">
    <source>
        <dbReference type="PROSITE" id="PS51918"/>
    </source>
</evidence>
<dbReference type="InterPro" id="IPR017900">
    <property type="entry name" value="4Fe4S_Fe_S_CS"/>
</dbReference>
<evidence type="ECO:0000256" key="7">
    <source>
        <dbReference type="ARBA" id="ARBA00023004"/>
    </source>
</evidence>
<dbReference type="Pfam" id="PF13353">
    <property type="entry name" value="Fer4_12"/>
    <property type="match status" value="1"/>
</dbReference>
<keyword evidence="4" id="KW-0949">S-adenosyl-L-methionine</keyword>
<dbReference type="Pfam" id="PF04055">
    <property type="entry name" value="Radical_SAM"/>
    <property type="match status" value="1"/>
</dbReference>
<dbReference type="AlphaFoldDB" id="B2A1A2"/>
<dbReference type="PIRSF" id="PIRSF000371">
    <property type="entry name" value="PFL_act_enz"/>
    <property type="match status" value="1"/>
</dbReference>
<dbReference type="GO" id="GO:0046872">
    <property type="term" value="F:metal ion binding"/>
    <property type="evidence" value="ECO:0007669"/>
    <property type="project" value="UniProtKB-KW"/>
</dbReference>
<dbReference type="PROSITE" id="PS00198">
    <property type="entry name" value="4FE4S_FER_1"/>
    <property type="match status" value="1"/>
</dbReference>
<evidence type="ECO:0000256" key="2">
    <source>
        <dbReference type="ARBA" id="ARBA00009777"/>
    </source>
</evidence>
<evidence type="ECO:0000313" key="12">
    <source>
        <dbReference type="EMBL" id="ACB86040.1"/>
    </source>
</evidence>
<dbReference type="GO" id="GO:0043365">
    <property type="term" value="F:[formate-C-acetyltransferase]-activating enzyme activity"/>
    <property type="evidence" value="ECO:0007669"/>
    <property type="project" value="UniProtKB-EC"/>
</dbReference>
<feature type="domain" description="4Fe-4S ferredoxin-type" evidence="10">
    <location>
        <begin position="55"/>
        <end position="83"/>
    </location>
</feature>
<dbReference type="PROSITE" id="PS51918">
    <property type="entry name" value="RADICAL_SAM"/>
    <property type="match status" value="1"/>
</dbReference>
<evidence type="ECO:0000256" key="4">
    <source>
        <dbReference type="ARBA" id="ARBA00022691"/>
    </source>
</evidence>
<keyword evidence="5" id="KW-0479">Metal-binding</keyword>